<dbReference type="EC" id="3.1.4.1" evidence="8"/>
<dbReference type="OrthoDB" id="76364at2759"/>
<dbReference type="GO" id="GO:0005634">
    <property type="term" value="C:nucleus"/>
    <property type="evidence" value="ECO:0007669"/>
    <property type="project" value="UniProtKB-SubCell"/>
</dbReference>
<dbReference type="PANTHER" id="PTHR15749">
    <property type="entry name" value="FANCONI-ASSOCIATED NUCLEASE 1"/>
    <property type="match status" value="1"/>
</dbReference>
<comment type="function">
    <text evidence="8">Nuclease required for the repair of DNA interstrand cross-links (ICL). Acts as a 5'-3' exonuclease that anchors at a cut end of DNA and cleaves DNA successively at every third nucleotide, allowing to excise an ICL from one strand through flanking incisions.</text>
</comment>
<name>C1MMR4_MICPC</name>
<evidence type="ECO:0000256" key="4">
    <source>
        <dbReference type="ARBA" id="ARBA00022723"/>
    </source>
</evidence>
<evidence type="ECO:0000256" key="2">
    <source>
        <dbReference type="ARBA" id="ARBA00005533"/>
    </source>
</evidence>
<keyword evidence="8" id="KW-0539">Nucleus</keyword>
<comment type="subcellular location">
    <subcellularLocation>
        <location evidence="8">Nucleus</location>
    </subcellularLocation>
</comment>
<comment type="similarity">
    <text evidence="2 8">Belongs to the FAN1 family.</text>
</comment>
<keyword evidence="7 8" id="KW-0464">Manganese</keyword>
<comment type="catalytic activity">
    <reaction evidence="1 8">
        <text>Hydrolytically removes 5'-nucleotides successively from the 3'-hydroxy termini of 3'-hydroxy-terminated oligonucleotides.</text>
        <dbReference type="EC" id="3.1.4.1"/>
    </reaction>
</comment>
<keyword evidence="5 8" id="KW-0378">Hydrolase</keyword>
<dbReference type="GO" id="GO:0008270">
    <property type="term" value="F:zinc ion binding"/>
    <property type="evidence" value="ECO:0007669"/>
    <property type="project" value="InterPro"/>
</dbReference>
<dbReference type="OMA" id="INEHLDM"/>
<dbReference type="GO" id="GO:0017108">
    <property type="term" value="F:5'-flap endonuclease activity"/>
    <property type="evidence" value="ECO:0007669"/>
    <property type="project" value="TreeGrafter"/>
</dbReference>
<dbReference type="Proteomes" id="UP000001876">
    <property type="component" value="Unassembled WGS sequence"/>
</dbReference>
<dbReference type="SMART" id="SM00990">
    <property type="entry name" value="VRR_NUC"/>
    <property type="match status" value="1"/>
</dbReference>
<dbReference type="KEGG" id="mpp:MICPUCDRAFT_38951"/>
<dbReference type="AlphaFoldDB" id="C1MMR4"/>
<reference evidence="11 12" key="1">
    <citation type="journal article" date="2009" name="Science">
        <title>Green evolution and dynamic adaptations revealed by genomes of the marine picoeukaryotes Micromonas.</title>
        <authorList>
            <person name="Worden A.Z."/>
            <person name="Lee J.H."/>
            <person name="Mock T."/>
            <person name="Rouze P."/>
            <person name="Simmons M.P."/>
            <person name="Aerts A.L."/>
            <person name="Allen A.E."/>
            <person name="Cuvelier M.L."/>
            <person name="Derelle E."/>
            <person name="Everett M.V."/>
            <person name="Foulon E."/>
            <person name="Grimwood J."/>
            <person name="Gundlach H."/>
            <person name="Henrissat B."/>
            <person name="Napoli C."/>
            <person name="McDonald S.M."/>
            <person name="Parker M.S."/>
            <person name="Rombauts S."/>
            <person name="Salamov A."/>
            <person name="Von Dassow P."/>
            <person name="Badger J.H."/>
            <person name="Coutinho P.M."/>
            <person name="Demir E."/>
            <person name="Dubchak I."/>
            <person name="Gentemann C."/>
            <person name="Eikrem W."/>
            <person name="Gready J.E."/>
            <person name="John U."/>
            <person name="Lanier W."/>
            <person name="Lindquist E.A."/>
            <person name="Lucas S."/>
            <person name="Mayer K.F."/>
            <person name="Moreau H."/>
            <person name="Not F."/>
            <person name="Otillar R."/>
            <person name="Panaud O."/>
            <person name="Pangilinan J."/>
            <person name="Paulsen I."/>
            <person name="Piegu B."/>
            <person name="Poliakov A."/>
            <person name="Robbens S."/>
            <person name="Schmutz J."/>
            <person name="Toulza E."/>
            <person name="Wyss T."/>
            <person name="Zelensky A."/>
            <person name="Zhou K."/>
            <person name="Armbrust E.V."/>
            <person name="Bhattacharya D."/>
            <person name="Goodenough U.W."/>
            <person name="Van de Peer Y."/>
            <person name="Grigoriev I.V."/>
        </authorList>
    </citation>
    <scope>NUCLEOTIDE SEQUENCE [LARGE SCALE GENOMIC DNA]</scope>
    <source>
        <strain evidence="11 12">CCMP1545</strain>
    </source>
</reference>
<keyword evidence="8" id="KW-0227">DNA damage</keyword>
<keyword evidence="12" id="KW-1185">Reference proteome</keyword>
<dbReference type="EMBL" id="GG663737">
    <property type="protein sequence ID" value="EEH59096.1"/>
    <property type="molecule type" value="Genomic_DNA"/>
</dbReference>
<evidence type="ECO:0000256" key="3">
    <source>
        <dbReference type="ARBA" id="ARBA00022722"/>
    </source>
</evidence>
<dbReference type="eggNOG" id="KOG2143">
    <property type="taxonomic scope" value="Eukaryota"/>
</dbReference>
<sequence>MARGKKRAAAASAEEDAVVDAAAEMLPMVQRTLRFFGGGGGIDRPRRNNPGVPTSPSHIAVLEPPSAAMYRPPALAAPERVVFTRLGERWRTPTGGYEGEKVPEALVATTSSSSDLTNVVSDPADDDDRGTPTAAPPTLDPISMPLRRGPRRKMRPFTTPVGAALTIARERDNPADARALRCFEADGNGNAAVDGESLGYVPRVVSAHVSPLIDAGLVTVTGRVVRCAMNDAVDGGGEDVDVEIELVATASNAADATATEKAAASWRAAATAAASSSDALPDKLRARLWEIIDGVVESSRRNQNQNQSLLTSRDAIVIEDLRLCSAPAQALAIRLSRRKMTWTRARSLRGKFREVPDADAALRELWERGLLVNGDDGGDVDGDDDESIADAEGRLRLLTPAQLSAAAKRLLPGPPGVFSATERKRGGASKASLVSELLSTVAPARVVDAWRAVRREDGEDGEDDAVVRLTPALTRAFRTALFLAYCRPSDVGELSMEDLGMVRYVKPPPIEKDDDDAAASVPPLFATRADLDAYLDAVAESAAVDAAVDAGDEAGALRLSRRALAPLLIGAAPARARRDDVDVDGRQTMPSYLRRFDPAHVRARTATTAVGLLERAGEHAAATTALLSLLSGDVCPEKRGAWYDRASTNFNTHLGKPADASEMLDHALADPWVRVGDRVALLRRAARLAKKTKNWRVAVAAWREDAHWDAPVERIDARAMNADAREKNKYVNVVEEDDDDGGLEDDLFSRPQGAVGGECVVSVEALALAHYSVAANGGWRGAHCETSLWTTLFGLLFADVIFCGGVPGTFRGPFQSAPLDFDTDAFAPARATRLAAALRDIRGGAARTRLSAAWREHRGAAIAGVSWTLMSLDDLCDVAEGIGRDALASMMGLLAEDRRGWVGGAPDLILWRRRGSGAGARAEVKCVEVKSANDRLSDQQRAWLLALRDAGVDVVVCKVM</sequence>
<dbReference type="InterPro" id="IPR014883">
    <property type="entry name" value="VRR_NUC"/>
</dbReference>
<dbReference type="Gene3D" id="3.40.1350.10">
    <property type="match status" value="1"/>
</dbReference>
<evidence type="ECO:0000256" key="6">
    <source>
        <dbReference type="ARBA" id="ARBA00022842"/>
    </source>
</evidence>
<evidence type="ECO:0000256" key="7">
    <source>
        <dbReference type="ARBA" id="ARBA00023211"/>
    </source>
</evidence>
<evidence type="ECO:0000259" key="10">
    <source>
        <dbReference type="SMART" id="SM00990"/>
    </source>
</evidence>
<comment type="cofactor">
    <cofactor evidence="8">
        <name>Mg(2+)</name>
        <dbReference type="ChEBI" id="CHEBI:18420"/>
    </cofactor>
    <cofactor evidence="8">
        <name>Mn(2+)</name>
        <dbReference type="ChEBI" id="CHEBI:29035"/>
    </cofactor>
</comment>
<organism evidence="12">
    <name type="scientific">Micromonas pusilla (strain CCMP1545)</name>
    <name type="common">Picoplanktonic green alga</name>
    <dbReference type="NCBI Taxonomy" id="564608"/>
    <lineage>
        <taxon>Eukaryota</taxon>
        <taxon>Viridiplantae</taxon>
        <taxon>Chlorophyta</taxon>
        <taxon>Mamiellophyceae</taxon>
        <taxon>Mamiellales</taxon>
        <taxon>Mamiellaceae</taxon>
        <taxon>Micromonas</taxon>
    </lineage>
</organism>
<dbReference type="GO" id="GO:0070336">
    <property type="term" value="F:flap-structured DNA binding"/>
    <property type="evidence" value="ECO:0007669"/>
    <property type="project" value="TreeGrafter"/>
</dbReference>
<keyword evidence="4 8" id="KW-0479">Metal-binding</keyword>
<dbReference type="GO" id="GO:0016818">
    <property type="term" value="F:hydrolase activity, acting on acid anhydrides, in phosphorus-containing anhydrides"/>
    <property type="evidence" value="ECO:0007669"/>
    <property type="project" value="InterPro"/>
</dbReference>
<dbReference type="InterPro" id="IPR049132">
    <property type="entry name" value="FAN1-like_euk"/>
</dbReference>
<dbReference type="Gene3D" id="3.30.70.2330">
    <property type="match status" value="1"/>
</dbReference>
<dbReference type="STRING" id="564608.C1MMR4"/>
<dbReference type="PANTHER" id="PTHR15749:SF4">
    <property type="entry name" value="FANCONI-ASSOCIATED NUCLEASE 1"/>
    <property type="match status" value="1"/>
</dbReference>
<evidence type="ECO:0000313" key="12">
    <source>
        <dbReference type="Proteomes" id="UP000001876"/>
    </source>
</evidence>
<evidence type="ECO:0000256" key="5">
    <source>
        <dbReference type="ARBA" id="ARBA00022801"/>
    </source>
</evidence>
<dbReference type="InterPro" id="IPR014905">
    <property type="entry name" value="HIRAN"/>
</dbReference>
<accession>C1MMR4</accession>
<evidence type="ECO:0000256" key="1">
    <source>
        <dbReference type="ARBA" id="ARBA00000983"/>
    </source>
</evidence>
<dbReference type="InterPro" id="IPR049126">
    <property type="entry name" value="FAN1-like_TPR"/>
</dbReference>
<evidence type="ECO:0000313" key="11">
    <source>
        <dbReference type="EMBL" id="EEH59096.1"/>
    </source>
</evidence>
<keyword evidence="3 8" id="KW-0540">Nuclease</keyword>
<protein>
    <recommendedName>
        <fullName evidence="8">Fanconi-associated nuclease</fullName>
        <ecNumber evidence="8">3.1.4.1</ecNumber>
    </recommendedName>
</protein>
<feature type="compositionally biased region" description="Polar residues" evidence="9">
    <location>
        <begin position="109"/>
        <end position="120"/>
    </location>
</feature>
<dbReference type="GO" id="GO:0004528">
    <property type="term" value="F:phosphodiesterase I activity"/>
    <property type="evidence" value="ECO:0007669"/>
    <property type="project" value="UniProtKB-EC"/>
</dbReference>
<dbReference type="Pfam" id="PF08797">
    <property type="entry name" value="HIRAN"/>
    <property type="match status" value="1"/>
</dbReference>
<dbReference type="GeneID" id="9682413"/>
<feature type="region of interest" description="Disordered" evidence="9">
    <location>
        <begin position="109"/>
        <end position="156"/>
    </location>
</feature>
<evidence type="ECO:0000256" key="9">
    <source>
        <dbReference type="SAM" id="MobiDB-lite"/>
    </source>
</evidence>
<dbReference type="RefSeq" id="XP_003057451.1">
    <property type="nucleotide sequence ID" value="XM_003057405.1"/>
</dbReference>
<keyword evidence="8" id="KW-0234">DNA repair</keyword>
<dbReference type="InterPro" id="IPR011856">
    <property type="entry name" value="tRNA_endonuc-like_dom_sf"/>
</dbReference>
<evidence type="ECO:0000256" key="8">
    <source>
        <dbReference type="RuleBase" id="RU365033"/>
    </source>
</evidence>
<gene>
    <name evidence="11" type="ORF">MICPUCDRAFT_38951</name>
</gene>
<dbReference type="GO" id="GO:0008409">
    <property type="term" value="F:5'-3' exonuclease activity"/>
    <property type="evidence" value="ECO:0007669"/>
    <property type="project" value="TreeGrafter"/>
</dbReference>
<dbReference type="InterPro" id="IPR033315">
    <property type="entry name" value="Fan1-like"/>
</dbReference>
<feature type="domain" description="VRR-NUC" evidence="10">
    <location>
        <begin position="841"/>
        <end position="959"/>
    </location>
</feature>
<dbReference type="Pfam" id="PF21170">
    <property type="entry name" value="FAN1_TPR"/>
    <property type="match status" value="1"/>
</dbReference>
<dbReference type="Pfam" id="PF08774">
    <property type="entry name" value="VRR_NUC"/>
    <property type="match status" value="1"/>
</dbReference>
<keyword evidence="6 8" id="KW-0460">Magnesium</keyword>
<dbReference type="CDD" id="cd22326">
    <property type="entry name" value="FAN1-like"/>
    <property type="match status" value="1"/>
</dbReference>
<dbReference type="GO" id="GO:0036297">
    <property type="term" value="P:interstrand cross-link repair"/>
    <property type="evidence" value="ECO:0007669"/>
    <property type="project" value="InterPro"/>
</dbReference>
<proteinExistence type="inferred from homology"/>